<sequence length="54" mass="6493">MSLVVLKLSTNFILYTKKISLRFKYSTEPLLNEVKTTQKLFNRLILHRKLVRKK</sequence>
<organism evidence="1 2">
    <name type="scientific">Psychroflexus salarius</name>
    <dbReference type="NCBI Taxonomy" id="1155689"/>
    <lineage>
        <taxon>Bacteria</taxon>
        <taxon>Pseudomonadati</taxon>
        <taxon>Bacteroidota</taxon>
        <taxon>Flavobacteriia</taxon>
        <taxon>Flavobacteriales</taxon>
        <taxon>Flavobacteriaceae</taxon>
        <taxon>Psychroflexus</taxon>
    </lineage>
</organism>
<dbReference type="AlphaFoldDB" id="A0A1M4XSZ8"/>
<evidence type="ECO:0000313" key="1">
    <source>
        <dbReference type="EMBL" id="SHE96403.1"/>
    </source>
</evidence>
<dbReference type="Proteomes" id="UP000184462">
    <property type="component" value="Unassembled WGS sequence"/>
</dbReference>
<keyword evidence="2" id="KW-1185">Reference proteome</keyword>
<accession>A0A1M4XSZ8</accession>
<proteinExistence type="predicted"/>
<evidence type="ECO:0000313" key="2">
    <source>
        <dbReference type="Proteomes" id="UP000184462"/>
    </source>
</evidence>
<reference evidence="1 2" key="1">
    <citation type="submission" date="2016-11" db="EMBL/GenBank/DDBJ databases">
        <authorList>
            <person name="Jaros S."/>
            <person name="Januszkiewicz K."/>
            <person name="Wedrychowicz H."/>
        </authorList>
    </citation>
    <scope>NUCLEOTIDE SEQUENCE [LARGE SCALE GENOMIC DNA]</scope>
    <source>
        <strain evidence="1 2">DSM 25661</strain>
    </source>
</reference>
<name>A0A1M4XSZ8_9FLAO</name>
<protein>
    <submittedName>
        <fullName evidence="1">Uncharacterized protein</fullName>
    </submittedName>
</protein>
<gene>
    <name evidence="1" type="ORF">SAMN05444278_11045</name>
</gene>
<dbReference type="STRING" id="1155689.SAMN05444278_11045"/>
<dbReference type="EMBL" id="FQTW01000010">
    <property type="protein sequence ID" value="SHE96403.1"/>
    <property type="molecule type" value="Genomic_DNA"/>
</dbReference>